<dbReference type="GO" id="GO:0015288">
    <property type="term" value="F:porin activity"/>
    <property type="evidence" value="ECO:0007669"/>
    <property type="project" value="TreeGrafter"/>
</dbReference>
<organism evidence="7">
    <name type="scientific">hydrothermal vent metagenome</name>
    <dbReference type="NCBI Taxonomy" id="652676"/>
    <lineage>
        <taxon>unclassified sequences</taxon>
        <taxon>metagenomes</taxon>
        <taxon>ecological metagenomes</taxon>
    </lineage>
</organism>
<keyword evidence="4" id="KW-0812">Transmembrane</keyword>
<keyword evidence="3" id="KW-1134">Transmembrane beta strand</keyword>
<sequence>MKHFYTNRLYQKTVSIMIGCLFVPLSVLAKDSIESYPVQEQSLQRLFLLGLENSPAIQYALEQQSSALSNQKVVDSFLKPEVSFQSELSYAWMEKQSYARTAHQLKASYPLYQPDREDRSRIASYQASERKLQIEEAKQALWLKISNLYFNYWIEKAEQLFLQKEFESISDIMEQVKQRFTIGYQDLNDISDIQARLDSNRADLIQIEQNLRITEIDLEATLGDSIDLSKISPPPPLPSYIDLANNQSDLFSLIEQHPTLLRYEQALLASRKQVEYEKNKDGVAVQAFGIVVNNQSDGYFYDDAQGAKIGLKLNIPLYLGGKIEAAVSKARSESNQVMALKRQKELLLMASLQNAIESSQHNQKRVAALKDVLESNKQALVAAENGLSTGNRNILDLLDAQRSVHRAERDISIVNNRLWTNWHLYQWSTGRLTY</sequence>
<dbReference type="InterPro" id="IPR003423">
    <property type="entry name" value="OMP_efflux"/>
</dbReference>
<keyword evidence="5" id="KW-0472">Membrane</keyword>
<dbReference type="EMBL" id="UOFC01000246">
    <property type="protein sequence ID" value="VAW48955.1"/>
    <property type="molecule type" value="Genomic_DNA"/>
</dbReference>
<dbReference type="Gene3D" id="1.20.1600.10">
    <property type="entry name" value="Outer membrane efflux proteins (OEP)"/>
    <property type="match status" value="1"/>
</dbReference>
<dbReference type="GO" id="GO:0015562">
    <property type="term" value="F:efflux transmembrane transporter activity"/>
    <property type="evidence" value="ECO:0007669"/>
    <property type="project" value="InterPro"/>
</dbReference>
<evidence type="ECO:0000256" key="6">
    <source>
        <dbReference type="ARBA" id="ARBA00023237"/>
    </source>
</evidence>
<keyword evidence="6" id="KW-0998">Cell outer membrane</keyword>
<keyword evidence="2" id="KW-0813">Transport</keyword>
<dbReference type="SUPFAM" id="SSF56954">
    <property type="entry name" value="Outer membrane efflux proteins (OEP)"/>
    <property type="match status" value="1"/>
</dbReference>
<evidence type="ECO:0000256" key="3">
    <source>
        <dbReference type="ARBA" id="ARBA00022452"/>
    </source>
</evidence>
<evidence type="ECO:0000256" key="1">
    <source>
        <dbReference type="ARBA" id="ARBA00004442"/>
    </source>
</evidence>
<evidence type="ECO:0000256" key="4">
    <source>
        <dbReference type="ARBA" id="ARBA00022692"/>
    </source>
</evidence>
<dbReference type="InterPro" id="IPR051906">
    <property type="entry name" value="TolC-like"/>
</dbReference>
<comment type="subcellular location">
    <subcellularLocation>
        <location evidence="1">Cell outer membrane</location>
    </subcellularLocation>
</comment>
<name>A0A3B0VZF8_9ZZZZ</name>
<dbReference type="PANTHER" id="PTHR30026">
    <property type="entry name" value="OUTER MEMBRANE PROTEIN TOLC"/>
    <property type="match status" value="1"/>
</dbReference>
<dbReference type="GO" id="GO:1990281">
    <property type="term" value="C:efflux pump complex"/>
    <property type="evidence" value="ECO:0007669"/>
    <property type="project" value="TreeGrafter"/>
</dbReference>
<dbReference type="GO" id="GO:0009279">
    <property type="term" value="C:cell outer membrane"/>
    <property type="evidence" value="ECO:0007669"/>
    <property type="project" value="UniProtKB-SubCell"/>
</dbReference>
<evidence type="ECO:0008006" key="8">
    <source>
        <dbReference type="Google" id="ProtNLM"/>
    </source>
</evidence>
<dbReference type="AlphaFoldDB" id="A0A3B0VZF8"/>
<proteinExistence type="predicted"/>
<evidence type="ECO:0000256" key="5">
    <source>
        <dbReference type="ARBA" id="ARBA00023136"/>
    </source>
</evidence>
<dbReference type="Pfam" id="PF02321">
    <property type="entry name" value="OEP"/>
    <property type="match status" value="2"/>
</dbReference>
<accession>A0A3B0VZF8</accession>
<protein>
    <recommendedName>
        <fullName evidence="8">Heavy metal RND efflux outer membrane protein, CzcC family</fullName>
    </recommendedName>
</protein>
<evidence type="ECO:0000256" key="2">
    <source>
        <dbReference type="ARBA" id="ARBA00022448"/>
    </source>
</evidence>
<reference evidence="7" key="1">
    <citation type="submission" date="2018-06" db="EMBL/GenBank/DDBJ databases">
        <authorList>
            <person name="Zhirakovskaya E."/>
        </authorList>
    </citation>
    <scope>NUCLEOTIDE SEQUENCE</scope>
</reference>
<gene>
    <name evidence="7" type="ORF">MNBD_GAMMA03-2119</name>
</gene>
<dbReference type="PANTHER" id="PTHR30026:SF20">
    <property type="entry name" value="OUTER MEMBRANE PROTEIN TOLC"/>
    <property type="match status" value="1"/>
</dbReference>
<evidence type="ECO:0000313" key="7">
    <source>
        <dbReference type="EMBL" id="VAW48955.1"/>
    </source>
</evidence>